<comment type="subunit">
    <text evidence="7 9">Part of the 50S ribosomal subunit. Forms a cluster with proteins L14 and L19.</text>
</comment>
<keyword evidence="4 7" id="KW-0689">Ribosomal protein</keyword>
<reference evidence="10 11" key="1">
    <citation type="submission" date="2019-06" db="EMBL/GenBank/DDBJ databases">
        <title>Persicimonas caeni gen. nov., sp. nov., a predatory bacterium isolated from solar saltern.</title>
        <authorList>
            <person name="Wang S."/>
        </authorList>
    </citation>
    <scope>NUCLEOTIDE SEQUENCE [LARGE SCALE GENOMIC DNA]</scope>
    <source>
        <strain evidence="10 11">YN101</strain>
    </source>
</reference>
<evidence type="ECO:0000256" key="6">
    <source>
        <dbReference type="ARBA" id="ARBA00035243"/>
    </source>
</evidence>
<dbReference type="FunFam" id="2.40.30.10:FF:000004">
    <property type="entry name" value="50S ribosomal protein L3"/>
    <property type="match status" value="1"/>
</dbReference>
<dbReference type="InterPro" id="IPR009000">
    <property type="entry name" value="Transl_B-barrel_sf"/>
</dbReference>
<evidence type="ECO:0000256" key="4">
    <source>
        <dbReference type="ARBA" id="ARBA00022980"/>
    </source>
</evidence>
<dbReference type="NCBIfam" id="TIGR03625">
    <property type="entry name" value="L3_bact"/>
    <property type="match status" value="1"/>
</dbReference>
<dbReference type="PANTHER" id="PTHR11229:SF16">
    <property type="entry name" value="LARGE RIBOSOMAL SUBUNIT PROTEIN UL3C"/>
    <property type="match status" value="1"/>
</dbReference>
<organism evidence="10 11">
    <name type="scientific">Persicimonas caeni</name>
    <dbReference type="NCBI Taxonomy" id="2292766"/>
    <lineage>
        <taxon>Bacteria</taxon>
        <taxon>Deltaproteobacteria</taxon>
        <taxon>Bradymonadales</taxon>
        <taxon>Bradymonadaceae</taxon>
        <taxon>Persicimonas</taxon>
    </lineage>
</organism>
<comment type="function">
    <text evidence="7 9">One of the primary rRNA binding proteins, it binds directly near the 3'-end of the 23S rRNA, where it nucleates assembly of the 50S subunit.</text>
</comment>
<protein>
    <recommendedName>
        <fullName evidence="6 7">Large ribosomal subunit protein uL3</fullName>
    </recommendedName>
</protein>
<dbReference type="PROSITE" id="PS00474">
    <property type="entry name" value="RIBOSOMAL_L3"/>
    <property type="match status" value="1"/>
</dbReference>
<gene>
    <name evidence="7" type="primary">rplC</name>
    <name evidence="10" type="ORF">FIV42_27655</name>
</gene>
<dbReference type="InterPro" id="IPR000597">
    <property type="entry name" value="Ribosomal_uL3"/>
</dbReference>
<dbReference type="EMBL" id="CP041186">
    <property type="protein sequence ID" value="QDG54383.1"/>
    <property type="molecule type" value="Genomic_DNA"/>
</dbReference>
<evidence type="ECO:0000313" key="11">
    <source>
        <dbReference type="Proteomes" id="UP000315995"/>
    </source>
</evidence>
<keyword evidence="2 7" id="KW-0699">rRNA-binding</keyword>
<dbReference type="InterPro" id="IPR019927">
    <property type="entry name" value="Ribosomal_uL3_bac/org-type"/>
</dbReference>
<dbReference type="OrthoDB" id="9806135at2"/>
<evidence type="ECO:0000256" key="7">
    <source>
        <dbReference type="HAMAP-Rule" id="MF_01325"/>
    </source>
</evidence>
<evidence type="ECO:0000256" key="8">
    <source>
        <dbReference type="RuleBase" id="RU003905"/>
    </source>
</evidence>
<evidence type="ECO:0000256" key="3">
    <source>
        <dbReference type="ARBA" id="ARBA00022884"/>
    </source>
</evidence>
<name>A0A4Y6Q1G0_PERCE</name>
<accession>A0A5B8YCT5</accession>
<keyword evidence="11" id="KW-1185">Reference proteome</keyword>
<dbReference type="GO" id="GO:0022625">
    <property type="term" value="C:cytosolic large ribosomal subunit"/>
    <property type="evidence" value="ECO:0007669"/>
    <property type="project" value="TreeGrafter"/>
</dbReference>
<dbReference type="RefSeq" id="WP_141200827.1">
    <property type="nucleotide sequence ID" value="NZ_CP041186.1"/>
</dbReference>
<dbReference type="Pfam" id="PF00297">
    <property type="entry name" value="Ribosomal_L3"/>
    <property type="match status" value="1"/>
</dbReference>
<dbReference type="Proteomes" id="UP000315995">
    <property type="component" value="Chromosome"/>
</dbReference>
<evidence type="ECO:0000256" key="1">
    <source>
        <dbReference type="ARBA" id="ARBA00006540"/>
    </source>
</evidence>
<dbReference type="Gene3D" id="2.40.30.10">
    <property type="entry name" value="Translation factors"/>
    <property type="match status" value="1"/>
</dbReference>
<evidence type="ECO:0000256" key="5">
    <source>
        <dbReference type="ARBA" id="ARBA00023274"/>
    </source>
</evidence>
<keyword evidence="5 7" id="KW-0687">Ribonucleoprotein</keyword>
<comment type="similarity">
    <text evidence="1 7 8">Belongs to the universal ribosomal protein uL3 family.</text>
</comment>
<dbReference type="SUPFAM" id="SSF50447">
    <property type="entry name" value="Translation proteins"/>
    <property type="match status" value="1"/>
</dbReference>
<keyword evidence="3 7" id="KW-0694">RNA-binding</keyword>
<dbReference type="GO" id="GO:0003735">
    <property type="term" value="F:structural constituent of ribosome"/>
    <property type="evidence" value="ECO:0007669"/>
    <property type="project" value="UniProtKB-UniRule"/>
</dbReference>
<dbReference type="InterPro" id="IPR019926">
    <property type="entry name" value="Ribosomal_uL3_CS"/>
</dbReference>
<sequence>MRKGLIGKKVGMTQLFGPDGVRIPVTVIDVGSNVVIQKKSEHGKDGYAAVKLGYGSVKKLEKEGTEPRWRLAKPQVGMFAAAGIDEPRKHVREFRVDEADLDQYEVGQELGADYFQVGEYIDATGTSKGRGFSGVMRRHNFAGAKASHGVHEFFRHGGSIGMSADPSRVLPGMKMPGQYGNAITTIQNLQVVQVLPEDNAVLVKGSVPGPNGGIVTLRTAVKKYHG</sequence>
<dbReference type="PANTHER" id="PTHR11229">
    <property type="entry name" value="50S RIBOSOMAL PROTEIN L3"/>
    <property type="match status" value="1"/>
</dbReference>
<dbReference type="AlphaFoldDB" id="A0A4Y6Q1G0"/>
<evidence type="ECO:0000256" key="2">
    <source>
        <dbReference type="ARBA" id="ARBA00022730"/>
    </source>
</evidence>
<dbReference type="GO" id="GO:0006412">
    <property type="term" value="P:translation"/>
    <property type="evidence" value="ECO:0007669"/>
    <property type="project" value="UniProtKB-UniRule"/>
</dbReference>
<evidence type="ECO:0000313" key="10">
    <source>
        <dbReference type="EMBL" id="QDG54383.1"/>
    </source>
</evidence>
<accession>A0A4Y6Q1G0</accession>
<dbReference type="Gene3D" id="3.30.160.810">
    <property type="match status" value="1"/>
</dbReference>
<dbReference type="GO" id="GO:0019843">
    <property type="term" value="F:rRNA binding"/>
    <property type="evidence" value="ECO:0007669"/>
    <property type="project" value="UniProtKB-UniRule"/>
</dbReference>
<dbReference type="HAMAP" id="MF_01325_B">
    <property type="entry name" value="Ribosomal_uL3_B"/>
    <property type="match status" value="1"/>
</dbReference>
<evidence type="ECO:0000256" key="9">
    <source>
        <dbReference type="RuleBase" id="RU003906"/>
    </source>
</evidence>
<proteinExistence type="inferred from homology"/>